<dbReference type="Proteomes" id="UP001160148">
    <property type="component" value="Unassembled WGS sequence"/>
</dbReference>
<organism evidence="2 3">
    <name type="scientific">Macrosiphum euphorbiae</name>
    <name type="common">potato aphid</name>
    <dbReference type="NCBI Taxonomy" id="13131"/>
    <lineage>
        <taxon>Eukaryota</taxon>
        <taxon>Metazoa</taxon>
        <taxon>Ecdysozoa</taxon>
        <taxon>Arthropoda</taxon>
        <taxon>Hexapoda</taxon>
        <taxon>Insecta</taxon>
        <taxon>Pterygota</taxon>
        <taxon>Neoptera</taxon>
        <taxon>Paraneoptera</taxon>
        <taxon>Hemiptera</taxon>
        <taxon>Sternorrhyncha</taxon>
        <taxon>Aphidomorpha</taxon>
        <taxon>Aphidoidea</taxon>
        <taxon>Aphididae</taxon>
        <taxon>Macrosiphini</taxon>
        <taxon>Macrosiphum</taxon>
    </lineage>
</organism>
<keyword evidence="3" id="KW-1185">Reference proteome</keyword>
<dbReference type="SUPFAM" id="SSF53098">
    <property type="entry name" value="Ribonuclease H-like"/>
    <property type="match status" value="1"/>
</dbReference>
<protein>
    <recommendedName>
        <fullName evidence="1">HAT C-terminal dimerisation domain-containing protein</fullName>
    </recommendedName>
</protein>
<evidence type="ECO:0000259" key="1">
    <source>
        <dbReference type="Pfam" id="PF05699"/>
    </source>
</evidence>
<accession>A0AAV0WRQ9</accession>
<gene>
    <name evidence="2" type="ORF">MEUPH1_LOCUS13868</name>
</gene>
<proteinExistence type="predicted"/>
<dbReference type="InterPro" id="IPR008906">
    <property type="entry name" value="HATC_C_dom"/>
</dbReference>
<evidence type="ECO:0000313" key="2">
    <source>
        <dbReference type="EMBL" id="CAI6358341.1"/>
    </source>
</evidence>
<feature type="domain" description="HAT C-terminal dimerisation" evidence="1">
    <location>
        <begin position="217"/>
        <end position="276"/>
    </location>
</feature>
<dbReference type="PANTHER" id="PTHR46289">
    <property type="entry name" value="52 KDA REPRESSOR OF THE INHIBITOR OF THE PROTEIN KINASE-LIKE PROTEIN-RELATED"/>
    <property type="match status" value="1"/>
</dbReference>
<dbReference type="InterPro" id="IPR012337">
    <property type="entry name" value="RNaseH-like_sf"/>
</dbReference>
<dbReference type="PANTHER" id="PTHR46289:SF14">
    <property type="entry name" value="DUF4371 DOMAIN-CONTAINING PROTEIN"/>
    <property type="match status" value="1"/>
</dbReference>
<dbReference type="InterPro" id="IPR052958">
    <property type="entry name" value="IFN-induced_PKR_regulator"/>
</dbReference>
<dbReference type="GO" id="GO:0046983">
    <property type="term" value="F:protein dimerization activity"/>
    <property type="evidence" value="ECO:0007669"/>
    <property type="project" value="InterPro"/>
</dbReference>
<dbReference type="Pfam" id="PF05699">
    <property type="entry name" value="Dimer_Tnp_hAT"/>
    <property type="match status" value="1"/>
</dbReference>
<dbReference type="AlphaFoldDB" id="A0AAV0WRQ9"/>
<comment type="caution">
    <text evidence="2">The sequence shown here is derived from an EMBL/GenBank/DDBJ whole genome shotgun (WGS) entry which is preliminary data.</text>
</comment>
<evidence type="ECO:0000313" key="3">
    <source>
        <dbReference type="Proteomes" id="UP001160148"/>
    </source>
</evidence>
<name>A0AAV0WRQ9_9HEMI</name>
<reference evidence="2 3" key="1">
    <citation type="submission" date="2023-01" db="EMBL/GenBank/DDBJ databases">
        <authorList>
            <person name="Whitehead M."/>
        </authorList>
    </citation>
    <scope>NUCLEOTIDE SEQUENCE [LARGE SCALE GENOMIC DNA]</scope>
</reference>
<sequence length="300" mass="34760">MSRSSKKKEAAEAKGLLNQFRSFDVLFVLTFLDNLLSTINVLSIHLQSSYLDIIKCLNLIDATIKELQRLRSDEFFNNFYKKAQIMVSDLNISMDNYEKRQKNINTLSDYVITSTIGLKCNKTTTQKFRIMYFTVIDNMLSEMKKRFNNNSEFSTAISVFNPISTNFLNDDFVLKCINYYGDDNYFSDQVISQSKLAKNMYSSCKNIIDFYNEICIMGQSFGEIKKVIERVLVIPVSSASAERSFSTMKRIKTYLRTSMSTTRLHNLELISIERELSFELIRVGKWVSLCCTVGYKWVIV</sequence>
<dbReference type="EMBL" id="CARXXK010000002">
    <property type="protein sequence ID" value="CAI6358341.1"/>
    <property type="molecule type" value="Genomic_DNA"/>
</dbReference>